<organism evidence="1 2">
    <name type="scientific">Flavonifractor plautii</name>
    <name type="common">Fusobacterium plautii</name>
    <dbReference type="NCBI Taxonomy" id="292800"/>
    <lineage>
        <taxon>Bacteria</taxon>
        <taxon>Bacillati</taxon>
        <taxon>Bacillota</taxon>
        <taxon>Clostridia</taxon>
        <taxon>Eubacteriales</taxon>
        <taxon>Oscillospiraceae</taxon>
        <taxon>Flavonifractor</taxon>
    </lineage>
</organism>
<protein>
    <submittedName>
        <fullName evidence="1">Uncharacterized protein</fullName>
    </submittedName>
</protein>
<evidence type="ECO:0000313" key="2">
    <source>
        <dbReference type="Proteomes" id="UP000434475"/>
    </source>
</evidence>
<dbReference type="AlphaFoldDB" id="A0A6I2R2X1"/>
<gene>
    <name evidence="1" type="ORF">GKE97_13860</name>
</gene>
<reference evidence="1 2" key="1">
    <citation type="journal article" date="2019" name="Nat. Med.">
        <title>A library of human gut bacterial isolates paired with longitudinal multiomics data enables mechanistic microbiome research.</title>
        <authorList>
            <person name="Poyet M."/>
            <person name="Groussin M."/>
            <person name="Gibbons S.M."/>
            <person name="Avila-Pacheco J."/>
            <person name="Jiang X."/>
            <person name="Kearney S.M."/>
            <person name="Perrotta A.R."/>
            <person name="Berdy B."/>
            <person name="Zhao S."/>
            <person name="Lieberman T.D."/>
            <person name="Swanson P.K."/>
            <person name="Smith M."/>
            <person name="Roesemann S."/>
            <person name="Alexander J.E."/>
            <person name="Rich S.A."/>
            <person name="Livny J."/>
            <person name="Vlamakis H."/>
            <person name="Clish C."/>
            <person name="Bullock K."/>
            <person name="Deik A."/>
            <person name="Scott J."/>
            <person name="Pierce K.A."/>
            <person name="Xavier R.J."/>
            <person name="Alm E.J."/>
        </authorList>
    </citation>
    <scope>NUCLEOTIDE SEQUENCE [LARGE SCALE GENOMIC DNA]</scope>
    <source>
        <strain evidence="1 2">BIOML-A2</strain>
    </source>
</reference>
<name>A0A6I2R2X1_FLAPL</name>
<accession>A0A6I2R2X1</accession>
<proteinExistence type="predicted"/>
<sequence length="226" mass="25824">MNLKELLFGGGVKDGGSGQGAYRDSIQAWLPIKNIIGGVAVTKDNRFIKILEVLPVNIYLKSAGDRQTIISAYAAYLKIAPDSLQLEARTIPADTAEYVERMRRYAEREENAACREMIEDNIQEIGQGVASEAIRRRFFLVFQYEAQMKAKQNTVRSIIQRLNEEADTARRYLDLCELEVLEPRYSDDFMLKLLYEIINKKTSRRLQLPEGVFDMMTTVHGIYEDG</sequence>
<dbReference type="EMBL" id="WKPR01000014">
    <property type="protein sequence ID" value="MSB20595.1"/>
    <property type="molecule type" value="Genomic_DNA"/>
</dbReference>
<evidence type="ECO:0000313" key="1">
    <source>
        <dbReference type="EMBL" id="MSB20595.1"/>
    </source>
</evidence>
<dbReference type="Proteomes" id="UP000434475">
    <property type="component" value="Unassembled WGS sequence"/>
</dbReference>
<dbReference type="RefSeq" id="WP_347564079.1">
    <property type="nucleotide sequence ID" value="NZ_WKPR01000014.1"/>
</dbReference>
<comment type="caution">
    <text evidence="1">The sequence shown here is derived from an EMBL/GenBank/DDBJ whole genome shotgun (WGS) entry which is preliminary data.</text>
</comment>